<feature type="domain" description="Ketoreductase" evidence="4">
    <location>
        <begin position="14"/>
        <end position="197"/>
    </location>
</feature>
<evidence type="ECO:0000259" key="4">
    <source>
        <dbReference type="SMART" id="SM00822"/>
    </source>
</evidence>
<dbReference type="InterPro" id="IPR020904">
    <property type="entry name" value="Sc_DH/Rdtase_CS"/>
</dbReference>
<dbReference type="GO" id="GO:0016491">
    <property type="term" value="F:oxidoreductase activity"/>
    <property type="evidence" value="ECO:0007669"/>
    <property type="project" value="UniProtKB-KW"/>
</dbReference>
<evidence type="ECO:0000313" key="5">
    <source>
        <dbReference type="EMBL" id="MFC7308936.1"/>
    </source>
</evidence>
<dbReference type="PRINTS" id="PR00081">
    <property type="entry name" value="GDHRDH"/>
</dbReference>
<dbReference type="PRINTS" id="PR00080">
    <property type="entry name" value="SDRFAMILY"/>
</dbReference>
<dbReference type="EMBL" id="JBHTCF010000018">
    <property type="protein sequence ID" value="MFC7308936.1"/>
    <property type="molecule type" value="Genomic_DNA"/>
</dbReference>
<dbReference type="Gene3D" id="3.40.50.720">
    <property type="entry name" value="NAD(P)-binding Rossmann-like Domain"/>
    <property type="match status" value="1"/>
</dbReference>
<comment type="caution">
    <text evidence="5">The sequence shown here is derived from an EMBL/GenBank/DDBJ whole genome shotgun (WGS) entry which is preliminary data.</text>
</comment>
<gene>
    <name evidence="5" type="ORF">ACFQVC_32600</name>
</gene>
<name>A0ABW2JRX5_9ACTN</name>
<dbReference type="CDD" id="cd05233">
    <property type="entry name" value="SDR_c"/>
    <property type="match status" value="1"/>
</dbReference>
<dbReference type="Proteomes" id="UP001596523">
    <property type="component" value="Unassembled WGS sequence"/>
</dbReference>
<keyword evidence="2 5" id="KW-0560">Oxidoreductase</keyword>
<dbReference type="InterPro" id="IPR002347">
    <property type="entry name" value="SDR_fam"/>
</dbReference>
<organism evidence="5 6">
    <name type="scientific">Streptomyces monticola</name>
    <dbReference type="NCBI Taxonomy" id="2666263"/>
    <lineage>
        <taxon>Bacteria</taxon>
        <taxon>Bacillati</taxon>
        <taxon>Actinomycetota</taxon>
        <taxon>Actinomycetes</taxon>
        <taxon>Kitasatosporales</taxon>
        <taxon>Streptomycetaceae</taxon>
        <taxon>Streptomyces</taxon>
    </lineage>
</organism>
<evidence type="ECO:0000256" key="1">
    <source>
        <dbReference type="ARBA" id="ARBA00006484"/>
    </source>
</evidence>
<dbReference type="PROSITE" id="PS00061">
    <property type="entry name" value="ADH_SHORT"/>
    <property type="match status" value="1"/>
</dbReference>
<proteinExistence type="inferred from homology"/>
<dbReference type="EC" id="1.-.-.-" evidence="5"/>
<dbReference type="InterPro" id="IPR036291">
    <property type="entry name" value="NAD(P)-bd_dom_sf"/>
</dbReference>
<reference evidence="6" key="1">
    <citation type="journal article" date="2019" name="Int. J. Syst. Evol. Microbiol.">
        <title>The Global Catalogue of Microorganisms (GCM) 10K type strain sequencing project: providing services to taxonomists for standard genome sequencing and annotation.</title>
        <authorList>
            <consortium name="The Broad Institute Genomics Platform"/>
            <consortium name="The Broad Institute Genome Sequencing Center for Infectious Disease"/>
            <person name="Wu L."/>
            <person name="Ma J."/>
        </authorList>
    </citation>
    <scope>NUCLEOTIDE SEQUENCE [LARGE SCALE GENOMIC DNA]</scope>
    <source>
        <strain evidence="6">SYNS20</strain>
    </source>
</reference>
<dbReference type="PANTHER" id="PTHR44196:SF1">
    <property type="entry name" value="DEHYDROGENASE_REDUCTASE SDR FAMILY MEMBER 7B"/>
    <property type="match status" value="1"/>
</dbReference>
<dbReference type="RefSeq" id="WP_381837386.1">
    <property type="nucleotide sequence ID" value="NZ_JBHTCF010000018.1"/>
</dbReference>
<dbReference type="Pfam" id="PF00106">
    <property type="entry name" value="adh_short"/>
    <property type="match status" value="1"/>
</dbReference>
<comment type="similarity">
    <text evidence="1 3">Belongs to the short-chain dehydrogenases/reductases (SDR) family.</text>
</comment>
<sequence length="274" mass="29163">MRIGRTPVHTLRGRVCLVTGGASGIGLQLVLGLAQAGARVHACDLSQAHLDSATAQLAGLPVEFSLLDVTDRTGLEKWVSQVHETEGRIDVLVHNAAFVRWTDVEQMPVEEAELHMRTGYDTLVHIVSTALPLMRARGQGQIVAIGSSVGRLFVGGPSAAYAATKAAIEAYTEILRLELAGSGISVTLVRPGVVRGTDFFREHVPSSRMPRIADLLPASSPQAVAAATVRAVAMRQAGVDVPRYLPLMYRVYALAPGAVRRLTAVGGSARRDYA</sequence>
<dbReference type="InterPro" id="IPR057326">
    <property type="entry name" value="KR_dom"/>
</dbReference>
<dbReference type="SMART" id="SM00822">
    <property type="entry name" value="PKS_KR"/>
    <property type="match status" value="1"/>
</dbReference>
<keyword evidence="6" id="KW-1185">Reference proteome</keyword>
<evidence type="ECO:0000256" key="2">
    <source>
        <dbReference type="ARBA" id="ARBA00023002"/>
    </source>
</evidence>
<dbReference type="SUPFAM" id="SSF51735">
    <property type="entry name" value="NAD(P)-binding Rossmann-fold domains"/>
    <property type="match status" value="1"/>
</dbReference>
<dbReference type="PANTHER" id="PTHR44196">
    <property type="entry name" value="DEHYDROGENASE/REDUCTASE SDR FAMILY MEMBER 7B"/>
    <property type="match status" value="1"/>
</dbReference>
<accession>A0ABW2JRX5</accession>
<evidence type="ECO:0000313" key="6">
    <source>
        <dbReference type="Proteomes" id="UP001596523"/>
    </source>
</evidence>
<protein>
    <submittedName>
        <fullName evidence="5">SDR family NAD(P)-dependent oxidoreductase</fullName>
        <ecNumber evidence="5">1.-.-.-</ecNumber>
    </submittedName>
</protein>
<evidence type="ECO:0000256" key="3">
    <source>
        <dbReference type="RuleBase" id="RU000363"/>
    </source>
</evidence>